<evidence type="ECO:0000256" key="1">
    <source>
        <dbReference type="SAM" id="Phobius"/>
    </source>
</evidence>
<keyword evidence="1" id="KW-0812">Transmembrane</keyword>
<proteinExistence type="predicted"/>
<accession>A0A450W979</accession>
<sequence>MSQKEDYDASRQFSHGDRVTTIDPSERLKFARQILLGLAVICVAVFVGYAWYPGNKALIAIFELVKIGILPLATLIVAFYFPTSG</sequence>
<dbReference type="EMBL" id="CAADFK010000049">
    <property type="protein sequence ID" value="VFK13580.1"/>
    <property type="molecule type" value="Genomic_DNA"/>
</dbReference>
<gene>
    <name evidence="2" type="ORF">BECKLPF1236B_GA0070989_104912</name>
</gene>
<dbReference type="AlphaFoldDB" id="A0A450W979"/>
<evidence type="ECO:0000313" key="2">
    <source>
        <dbReference type="EMBL" id="VFK13580.1"/>
    </source>
</evidence>
<organism evidence="2">
    <name type="scientific">Candidatus Kentrum sp. LPFa</name>
    <dbReference type="NCBI Taxonomy" id="2126335"/>
    <lineage>
        <taxon>Bacteria</taxon>
        <taxon>Pseudomonadati</taxon>
        <taxon>Pseudomonadota</taxon>
        <taxon>Gammaproteobacteria</taxon>
        <taxon>Candidatus Kentrum</taxon>
    </lineage>
</organism>
<protein>
    <submittedName>
        <fullName evidence="2">Uncharacterized protein</fullName>
    </submittedName>
</protein>
<reference evidence="2" key="1">
    <citation type="submission" date="2019-02" db="EMBL/GenBank/DDBJ databases">
        <authorList>
            <person name="Gruber-Vodicka R. H."/>
            <person name="Seah K. B. B."/>
        </authorList>
    </citation>
    <scope>NUCLEOTIDE SEQUENCE</scope>
    <source>
        <strain evidence="2">BECK_S313</strain>
    </source>
</reference>
<feature type="transmembrane region" description="Helical" evidence="1">
    <location>
        <begin position="58"/>
        <end position="81"/>
    </location>
</feature>
<feature type="transmembrane region" description="Helical" evidence="1">
    <location>
        <begin position="34"/>
        <end position="52"/>
    </location>
</feature>
<keyword evidence="1" id="KW-0472">Membrane</keyword>
<keyword evidence="1" id="KW-1133">Transmembrane helix</keyword>
<name>A0A450W979_9GAMM</name>